<protein>
    <submittedName>
        <fullName evidence="1">Uncharacterized protein</fullName>
    </submittedName>
</protein>
<evidence type="ECO:0000313" key="1">
    <source>
        <dbReference type="EMBL" id="KAJ9084246.1"/>
    </source>
</evidence>
<reference evidence="1" key="1">
    <citation type="submission" date="2022-04" db="EMBL/GenBank/DDBJ databases">
        <title>Genome of the entomopathogenic fungus Entomophthora muscae.</title>
        <authorList>
            <person name="Elya C."/>
            <person name="Lovett B.R."/>
            <person name="Lee E."/>
            <person name="Macias A.M."/>
            <person name="Hajek A.E."/>
            <person name="De Bivort B.L."/>
            <person name="Kasson M.T."/>
            <person name="De Fine Licht H.H."/>
            <person name="Stajich J.E."/>
        </authorList>
    </citation>
    <scope>NUCLEOTIDE SEQUENCE</scope>
    <source>
        <strain evidence="1">Berkeley</strain>
    </source>
</reference>
<sequence length="289" mass="32452">MISAAIIFFSIFGPSLLLYGVILYFKLPFPQESLFIIDPSTTKEASVPSFQKVLIVIAHPDDETMFFAPAIFGLVNDPTIQVHLLCLSTGNQDNLGETRKKELFKACEILGIPEERIIIMDEESMPDGQDKLWAPSIVATAIERTVSSFGTRTVLSFDKQGVSGHINHISARAGVGHLLKHSSRLNSSELSIAAYELESISLLRKYISLGDLIFSLGRISYDRVPLRHTQPDVLVPTQLVFVSEPQKIVQAYNAMHAHRSQLVWFRRLYIVFSRYMAINTFRRIDPITG</sequence>
<name>A0ACC2UBU9_9FUNG</name>
<gene>
    <name evidence="1" type="ORF">DSO57_1026482</name>
</gene>
<evidence type="ECO:0000313" key="2">
    <source>
        <dbReference type="Proteomes" id="UP001165960"/>
    </source>
</evidence>
<dbReference type="Proteomes" id="UP001165960">
    <property type="component" value="Unassembled WGS sequence"/>
</dbReference>
<organism evidence="1 2">
    <name type="scientific">Entomophthora muscae</name>
    <dbReference type="NCBI Taxonomy" id="34485"/>
    <lineage>
        <taxon>Eukaryota</taxon>
        <taxon>Fungi</taxon>
        <taxon>Fungi incertae sedis</taxon>
        <taxon>Zoopagomycota</taxon>
        <taxon>Entomophthoromycotina</taxon>
        <taxon>Entomophthoromycetes</taxon>
        <taxon>Entomophthorales</taxon>
        <taxon>Entomophthoraceae</taxon>
        <taxon>Entomophthora</taxon>
    </lineage>
</organism>
<keyword evidence="2" id="KW-1185">Reference proteome</keyword>
<accession>A0ACC2UBU9</accession>
<proteinExistence type="predicted"/>
<dbReference type="EMBL" id="QTSX02000865">
    <property type="protein sequence ID" value="KAJ9084246.1"/>
    <property type="molecule type" value="Genomic_DNA"/>
</dbReference>
<comment type="caution">
    <text evidence="1">The sequence shown here is derived from an EMBL/GenBank/DDBJ whole genome shotgun (WGS) entry which is preliminary data.</text>
</comment>